<protein>
    <submittedName>
        <fullName evidence="2">Baseplate assembly protein</fullName>
    </submittedName>
</protein>
<dbReference type="Proteomes" id="UP001595867">
    <property type="component" value="Unassembled WGS sequence"/>
</dbReference>
<reference evidence="3" key="1">
    <citation type="journal article" date="2019" name="Int. J. Syst. Evol. Microbiol.">
        <title>The Global Catalogue of Microorganisms (GCM) 10K type strain sequencing project: providing services to taxonomists for standard genome sequencing and annotation.</title>
        <authorList>
            <consortium name="The Broad Institute Genomics Platform"/>
            <consortium name="The Broad Institute Genome Sequencing Center for Infectious Disease"/>
            <person name="Wu L."/>
            <person name="Ma J."/>
        </authorList>
    </citation>
    <scope>NUCLEOTIDE SEQUENCE [LARGE SCALE GENOMIC DNA]</scope>
    <source>
        <strain evidence="3">TBRC 5832</strain>
    </source>
</reference>
<dbReference type="EMBL" id="JBHSBL010000007">
    <property type="protein sequence ID" value="MFC4065092.1"/>
    <property type="molecule type" value="Genomic_DNA"/>
</dbReference>
<dbReference type="RefSeq" id="WP_378066124.1">
    <property type="nucleotide sequence ID" value="NZ_JBHSBL010000007.1"/>
</dbReference>
<dbReference type="NCBIfam" id="TIGR02243">
    <property type="entry name" value="putative baseplate assembly protein"/>
    <property type="match status" value="1"/>
</dbReference>
<evidence type="ECO:0000313" key="3">
    <source>
        <dbReference type="Proteomes" id="UP001595867"/>
    </source>
</evidence>
<name>A0ABV8ILJ9_9ACTN</name>
<evidence type="ECO:0000256" key="1">
    <source>
        <dbReference type="SAM" id="MobiDB-lite"/>
    </source>
</evidence>
<feature type="region of interest" description="Disordered" evidence="1">
    <location>
        <begin position="352"/>
        <end position="372"/>
    </location>
</feature>
<accession>A0ABV8ILJ9</accession>
<dbReference type="InterPro" id="IPR011749">
    <property type="entry name" value="CHP02243"/>
</dbReference>
<comment type="caution">
    <text evidence="2">The sequence shown here is derived from an EMBL/GenBank/DDBJ whole genome shotgun (WGS) entry which is preliminary data.</text>
</comment>
<keyword evidence="3" id="KW-1185">Reference proteome</keyword>
<sequence>MIDRWPLFDDRRFPDLVEQARAELRRRLADSGTDRPISTEEDAVLASAALLVDHLHDRLGSLADGLRGPLLDLIGLRPRGPHAARASVRFTFGTPLTGTLEIPAGTGIGPPSFTLAQTLRVVPNRVLRTFEDRGDVYTGLAGTIDRTAVELTGVVGARAAEAWDGRDWLPCRLRPAPGETLCLEPAPGHVRHDLDGLEAAWLRFPGASAPGDVDVRTVAAEALAVHAHRIAEEPLGISDGTAGQGFRLRERPAVVPGHDPVVETSTADGWQTWRTVESFGGTRPGDHHVRFDVTGGEVVFPPSVPAADGSRSPIGAVPPAGSLVRVRGYWTGGGAAGNVPAGSLRELGADLPGVRVDNPAPARGGSDAESETELWRRAPGLLRAGDRAVTAADHEELARRADPSLGRVRCVADQDSGTVQVLLVATPPSGRELRPSADDLRPSTTTFEAVRDHLDERRLLTTRLHVMPPHYQGVTVDAEIRPVAGADPAEVRDRAERALYAFLHPLTGGEHGTGWPFGEAVHESTVKKLLFTLPGVQDCVHIGLSPVDPSGNTPGVARTIIPLLRTALPLSVGHRIKVTLG</sequence>
<organism evidence="2 3">
    <name type="scientific">Actinoplanes subglobosus</name>
    <dbReference type="NCBI Taxonomy" id="1547892"/>
    <lineage>
        <taxon>Bacteria</taxon>
        <taxon>Bacillati</taxon>
        <taxon>Actinomycetota</taxon>
        <taxon>Actinomycetes</taxon>
        <taxon>Micromonosporales</taxon>
        <taxon>Micromonosporaceae</taxon>
        <taxon>Actinoplanes</taxon>
    </lineage>
</organism>
<gene>
    <name evidence="2" type="ORF">ACFO0C_09125</name>
</gene>
<evidence type="ECO:0000313" key="2">
    <source>
        <dbReference type="EMBL" id="MFC4065092.1"/>
    </source>
</evidence>
<proteinExistence type="predicted"/>